<evidence type="ECO:0000313" key="2">
    <source>
        <dbReference type="Proteomes" id="UP000625711"/>
    </source>
</evidence>
<accession>A0A834IWB3</accession>
<proteinExistence type="predicted"/>
<evidence type="ECO:0000313" key="1">
    <source>
        <dbReference type="EMBL" id="KAF7286342.1"/>
    </source>
</evidence>
<sequence>MNHVTAIIKPTPIKECLRKPRKRPYAAATTTNNNVYMKPILSVEKIASVSFQFAEAGLRDHVNSYSAFESETIHKPFIFMIFR</sequence>
<dbReference type="Proteomes" id="UP000625711">
    <property type="component" value="Unassembled WGS sequence"/>
</dbReference>
<organism evidence="1 2">
    <name type="scientific">Rhynchophorus ferrugineus</name>
    <name type="common">Red palm weevil</name>
    <name type="synonym">Curculio ferrugineus</name>
    <dbReference type="NCBI Taxonomy" id="354439"/>
    <lineage>
        <taxon>Eukaryota</taxon>
        <taxon>Metazoa</taxon>
        <taxon>Ecdysozoa</taxon>
        <taxon>Arthropoda</taxon>
        <taxon>Hexapoda</taxon>
        <taxon>Insecta</taxon>
        <taxon>Pterygota</taxon>
        <taxon>Neoptera</taxon>
        <taxon>Endopterygota</taxon>
        <taxon>Coleoptera</taxon>
        <taxon>Polyphaga</taxon>
        <taxon>Cucujiformia</taxon>
        <taxon>Curculionidae</taxon>
        <taxon>Dryophthorinae</taxon>
        <taxon>Rhynchophorus</taxon>
    </lineage>
</organism>
<keyword evidence="2" id="KW-1185">Reference proteome</keyword>
<reference evidence="1" key="1">
    <citation type="submission" date="2020-08" db="EMBL/GenBank/DDBJ databases">
        <title>Genome sequencing and assembly of the red palm weevil Rhynchophorus ferrugineus.</title>
        <authorList>
            <person name="Dias G.B."/>
            <person name="Bergman C.M."/>
            <person name="Manee M."/>
        </authorList>
    </citation>
    <scope>NUCLEOTIDE SEQUENCE</scope>
    <source>
        <strain evidence="1">AA-2017</strain>
        <tissue evidence="1">Whole larva</tissue>
    </source>
</reference>
<protein>
    <submittedName>
        <fullName evidence="1">Uncharacterized protein</fullName>
    </submittedName>
</protein>
<dbReference type="AlphaFoldDB" id="A0A834IWB3"/>
<dbReference type="EMBL" id="JAACXV010000028">
    <property type="protein sequence ID" value="KAF7286342.1"/>
    <property type="molecule type" value="Genomic_DNA"/>
</dbReference>
<gene>
    <name evidence="1" type="ORF">GWI33_005783</name>
</gene>
<name>A0A834IWB3_RHYFE</name>
<comment type="caution">
    <text evidence="1">The sequence shown here is derived from an EMBL/GenBank/DDBJ whole genome shotgun (WGS) entry which is preliminary data.</text>
</comment>